<organism evidence="2 3">
    <name type="scientific">SAR86 cluster bacterium</name>
    <dbReference type="NCBI Taxonomy" id="2030880"/>
    <lineage>
        <taxon>Bacteria</taxon>
        <taxon>Pseudomonadati</taxon>
        <taxon>Pseudomonadota</taxon>
        <taxon>Gammaproteobacteria</taxon>
        <taxon>SAR86 cluster</taxon>
    </lineage>
</organism>
<evidence type="ECO:0000313" key="3">
    <source>
        <dbReference type="Proteomes" id="UP000228987"/>
    </source>
</evidence>
<dbReference type="EMBL" id="NVWI01000001">
    <property type="protein sequence ID" value="PCJ43759.1"/>
    <property type="molecule type" value="Genomic_DNA"/>
</dbReference>
<gene>
    <name evidence="2" type="ORF">COA71_02510</name>
</gene>
<evidence type="ECO:0000256" key="1">
    <source>
        <dbReference type="SAM" id="SignalP"/>
    </source>
</evidence>
<accession>A0A2A5CIQ9</accession>
<sequence length="124" mass="13359">MSSIVRKFSIGIALFAMTSSLGLAQDRQIAGTNCTNPVVPSIPGDAGQDVETLLDAQDAVQAFMADSNAFIDCLENVMDRRSRRGLNQETSDLWTASINGNIDAQETIAAAFNEQVQIYQASED</sequence>
<proteinExistence type="predicted"/>
<protein>
    <submittedName>
        <fullName evidence="2">Uncharacterized protein</fullName>
    </submittedName>
</protein>
<dbReference type="Proteomes" id="UP000228987">
    <property type="component" value="Unassembled WGS sequence"/>
</dbReference>
<reference evidence="3" key="1">
    <citation type="submission" date="2017-08" db="EMBL/GenBank/DDBJ databases">
        <title>A dynamic microbial community with high functional redundancy inhabits the cold, oxic subseafloor aquifer.</title>
        <authorList>
            <person name="Tully B.J."/>
            <person name="Wheat C.G."/>
            <person name="Glazer B.T."/>
            <person name="Huber J.A."/>
        </authorList>
    </citation>
    <scope>NUCLEOTIDE SEQUENCE [LARGE SCALE GENOMIC DNA]</scope>
</reference>
<dbReference type="AlphaFoldDB" id="A0A2A5CIQ9"/>
<name>A0A2A5CIQ9_9GAMM</name>
<evidence type="ECO:0000313" key="2">
    <source>
        <dbReference type="EMBL" id="PCJ43759.1"/>
    </source>
</evidence>
<feature type="signal peptide" evidence="1">
    <location>
        <begin position="1"/>
        <end position="24"/>
    </location>
</feature>
<keyword evidence="1" id="KW-0732">Signal</keyword>
<feature type="chain" id="PRO_5013150664" evidence="1">
    <location>
        <begin position="25"/>
        <end position="124"/>
    </location>
</feature>
<comment type="caution">
    <text evidence="2">The sequence shown here is derived from an EMBL/GenBank/DDBJ whole genome shotgun (WGS) entry which is preliminary data.</text>
</comment>